<proteinExistence type="predicted"/>
<accession>A0ACC2HTJ3</accession>
<protein>
    <submittedName>
        <fullName evidence="1">Uncharacterized protein</fullName>
    </submittedName>
</protein>
<sequence>MSYRGRPSKGCEPCRARKVKCDEAKPICTRCIKGNHECKYRDQADLLFRNQTAFAAQRAEDSWRKRSKSHQRNLSTNSDSQRSPASDSTSPTTRIRHASISGPRRSSSTIYEGHIDFDGAATINGFDDLSIAPALKPDLRRLAYERFLYDFVIMESPNHPPDEPSDSLWSFIPTLYNRAAEDSCVVTVVNAVAYVNFATRCNAPHAEALGEECLGRGMLLLSKMIADKKQAMSDEALCSVYLMGVFELATTPRDVHSPLQRRERAGQHALYRRLLQQSGLRQAIRGSILPDAAW</sequence>
<evidence type="ECO:0000313" key="1">
    <source>
        <dbReference type="EMBL" id="KAJ8106175.1"/>
    </source>
</evidence>
<dbReference type="Proteomes" id="UP001153331">
    <property type="component" value="Unassembled WGS sequence"/>
</dbReference>
<reference evidence="1" key="1">
    <citation type="submission" date="2022-11" db="EMBL/GenBank/DDBJ databases">
        <title>Genome Sequence of Boeremia exigua.</title>
        <authorList>
            <person name="Buettner E."/>
        </authorList>
    </citation>
    <scope>NUCLEOTIDE SEQUENCE</scope>
    <source>
        <strain evidence="1">CU02</strain>
    </source>
</reference>
<comment type="caution">
    <text evidence="1">The sequence shown here is derived from an EMBL/GenBank/DDBJ whole genome shotgun (WGS) entry which is preliminary data.</text>
</comment>
<organism evidence="1 2">
    <name type="scientific">Boeremia exigua</name>
    <dbReference type="NCBI Taxonomy" id="749465"/>
    <lineage>
        <taxon>Eukaryota</taxon>
        <taxon>Fungi</taxon>
        <taxon>Dikarya</taxon>
        <taxon>Ascomycota</taxon>
        <taxon>Pezizomycotina</taxon>
        <taxon>Dothideomycetes</taxon>
        <taxon>Pleosporomycetidae</taxon>
        <taxon>Pleosporales</taxon>
        <taxon>Pleosporineae</taxon>
        <taxon>Didymellaceae</taxon>
        <taxon>Boeremia</taxon>
    </lineage>
</organism>
<evidence type="ECO:0000313" key="2">
    <source>
        <dbReference type="Proteomes" id="UP001153331"/>
    </source>
</evidence>
<name>A0ACC2HTJ3_9PLEO</name>
<keyword evidence="2" id="KW-1185">Reference proteome</keyword>
<dbReference type="EMBL" id="JAPHNI010001248">
    <property type="protein sequence ID" value="KAJ8106175.1"/>
    <property type="molecule type" value="Genomic_DNA"/>
</dbReference>
<gene>
    <name evidence="1" type="ORF">OPT61_g9714</name>
</gene>